<organism evidence="1 2">
    <name type="scientific">Diphasiastrum complanatum</name>
    <name type="common">Issler's clubmoss</name>
    <name type="synonym">Lycopodium complanatum</name>
    <dbReference type="NCBI Taxonomy" id="34168"/>
    <lineage>
        <taxon>Eukaryota</taxon>
        <taxon>Viridiplantae</taxon>
        <taxon>Streptophyta</taxon>
        <taxon>Embryophyta</taxon>
        <taxon>Tracheophyta</taxon>
        <taxon>Lycopodiopsida</taxon>
        <taxon>Lycopodiales</taxon>
        <taxon>Lycopodiaceae</taxon>
        <taxon>Lycopodioideae</taxon>
        <taxon>Diphasiastrum</taxon>
    </lineage>
</organism>
<dbReference type="EMBL" id="CM055106">
    <property type="protein sequence ID" value="KAJ7528996.1"/>
    <property type="molecule type" value="Genomic_DNA"/>
</dbReference>
<sequence length="698" mass="76553">MDISITVLLLFSSCYTLPRNFLRVFSLALLSAVSQNLGDVCQTDCGGLSVQYPFSIIDGCGSPNYKLACVQNELQLQHSTYTYQISDIDYDSSTLFLKDFSDSAASCTYLRNLRSTGIYVLNVHNFILCGNSNAGNITSVIPYLCRSDIVSANFSCALDTFYSCSSDPIHCCANAIPDSEFSNFTCGPYGQASNTNLSNMTTGPPSLSGLLNGYKLLELDYESPPHQVNCTDCIKSNGSCGYSSSSSFLCLCGSTNSSTKCPDCISGSCSKILDDTVHHRKNDASLIIGLSVGGTIVILGLSGVFLLLLKRRTIGNRRYAIGRFNSSSEKDKELMQKLNLKETTLFLYRELEMATDSFSETRKLGTGAFSTVYKGNLKDGQIVAVKKLNRCNKYGLNQLYSEVTILSKVRHRNLVQLLGFCLDGSELLLVYEFVPNGTLAGHLHGDRGKGLNWATRLRIAVETARALAYLHESVCPSILHRDVKATNILLDESFHAKVADFGLSKFVPLEVTHISTAPQGTPGYLDPDYQKSYRLTDKSDVYSFGVVLMEMISAKKAVDMSREMNEINLASFAIAKILCGALHEVVDPNLEIQSMPEVKDMVTSVAQLALCCLSSKKDSRPGMKKVAEKLEQILQQGYAGVSYGTEPKEDITEATKEVPENLDQIIQPAYGPFDLHIPTGIQLQWELGLYRDSPRASI</sequence>
<proteinExistence type="predicted"/>
<comment type="caution">
    <text evidence="1">The sequence shown here is derived from an EMBL/GenBank/DDBJ whole genome shotgun (WGS) entry which is preliminary data.</text>
</comment>
<gene>
    <name evidence="1" type="ORF">O6H91_15G029000</name>
</gene>
<accession>A0ACC2BGX6</accession>
<protein>
    <submittedName>
        <fullName evidence="1">Uncharacterized protein</fullName>
    </submittedName>
</protein>
<reference evidence="2" key="1">
    <citation type="journal article" date="2024" name="Proc. Natl. Acad. Sci. U.S.A.">
        <title>Extraordinary preservation of gene collinearity over three hundred million years revealed in homosporous lycophytes.</title>
        <authorList>
            <person name="Li C."/>
            <person name="Wickell D."/>
            <person name="Kuo L.Y."/>
            <person name="Chen X."/>
            <person name="Nie B."/>
            <person name="Liao X."/>
            <person name="Peng D."/>
            <person name="Ji J."/>
            <person name="Jenkins J."/>
            <person name="Williams M."/>
            <person name="Shu S."/>
            <person name="Plott C."/>
            <person name="Barry K."/>
            <person name="Rajasekar S."/>
            <person name="Grimwood J."/>
            <person name="Han X."/>
            <person name="Sun S."/>
            <person name="Hou Z."/>
            <person name="He W."/>
            <person name="Dai G."/>
            <person name="Sun C."/>
            <person name="Schmutz J."/>
            <person name="Leebens-Mack J.H."/>
            <person name="Li F.W."/>
            <person name="Wang L."/>
        </authorList>
    </citation>
    <scope>NUCLEOTIDE SEQUENCE [LARGE SCALE GENOMIC DNA]</scope>
    <source>
        <strain evidence="2">cv. PW_Plant_1</strain>
    </source>
</reference>
<evidence type="ECO:0000313" key="1">
    <source>
        <dbReference type="EMBL" id="KAJ7528996.1"/>
    </source>
</evidence>
<dbReference type="Proteomes" id="UP001162992">
    <property type="component" value="Chromosome 15"/>
</dbReference>
<keyword evidence="2" id="KW-1185">Reference proteome</keyword>
<name>A0ACC2BGX6_DIPCM</name>
<evidence type="ECO:0000313" key="2">
    <source>
        <dbReference type="Proteomes" id="UP001162992"/>
    </source>
</evidence>